<name>A0A1I0RHT8_9BACT</name>
<dbReference type="AlphaFoldDB" id="A0A1I0RHT8"/>
<reference evidence="3" key="1">
    <citation type="submission" date="2016-10" db="EMBL/GenBank/DDBJ databases">
        <authorList>
            <person name="Varghese N."/>
            <person name="Submissions S."/>
        </authorList>
    </citation>
    <scope>NUCLEOTIDE SEQUENCE [LARGE SCALE GENOMIC DNA]</scope>
    <source>
        <strain evidence="3">CGMCC 1.12402</strain>
    </source>
</reference>
<dbReference type="Gene3D" id="3.90.550.10">
    <property type="entry name" value="Spore Coat Polysaccharide Biosynthesis Protein SpsA, Chain A"/>
    <property type="match status" value="1"/>
</dbReference>
<keyword evidence="3" id="KW-1185">Reference proteome</keyword>
<dbReference type="Proteomes" id="UP000199437">
    <property type="component" value="Unassembled WGS sequence"/>
</dbReference>
<proteinExistence type="predicted"/>
<dbReference type="InterPro" id="IPR029044">
    <property type="entry name" value="Nucleotide-diphossugar_trans"/>
</dbReference>
<dbReference type="STRING" id="1267423.SAMN05216290_3585"/>
<gene>
    <name evidence="2" type="ORF">SAMN05216290_3585</name>
</gene>
<dbReference type="OrthoDB" id="396512at2"/>
<dbReference type="PANTHER" id="PTHR43685">
    <property type="entry name" value="GLYCOSYLTRANSFERASE"/>
    <property type="match status" value="1"/>
</dbReference>
<evidence type="ECO:0000313" key="3">
    <source>
        <dbReference type="Proteomes" id="UP000199437"/>
    </source>
</evidence>
<feature type="domain" description="Glycosyltransferase 2-like" evidence="1">
    <location>
        <begin position="7"/>
        <end position="176"/>
    </location>
</feature>
<dbReference type="RefSeq" id="WP_090260420.1">
    <property type="nucleotide sequence ID" value="NZ_FOIR01000004.1"/>
</dbReference>
<evidence type="ECO:0000259" key="1">
    <source>
        <dbReference type="Pfam" id="PF00535"/>
    </source>
</evidence>
<dbReference type="EMBL" id="FOIR01000004">
    <property type="protein sequence ID" value="SEW40389.1"/>
    <property type="molecule type" value="Genomic_DNA"/>
</dbReference>
<sequence length="306" mass="34939">MKPLVTVIGISFNHAAFIEEALNSLFSQSYESLQIILLDDGSGDGSAAKIEELIAGREIEFIHHKTNKGYTATFNEGFRKAEGDFIIDFALDDVMKSGFIAKSIDRFEQASEQTGVVFSNADFINEQTQVTGNHTQALLEKGMISQVPQGDVFSMILRRYFVCTPTMVIRRRVLERLGGYDESLAYEDFDFWVRSARYVEYAYINEVLMQKRLLKTSMSANRHLHHYNELMASVFQVCQKAFQLCKTDAELAALGERLNYEYRQCLKYGAISMAQKYRRLIVESGNSRSLKSFAFRWLVAPKMLGR</sequence>
<dbReference type="SUPFAM" id="SSF53448">
    <property type="entry name" value="Nucleotide-diphospho-sugar transferases"/>
    <property type="match status" value="1"/>
</dbReference>
<dbReference type="InterPro" id="IPR001173">
    <property type="entry name" value="Glyco_trans_2-like"/>
</dbReference>
<dbReference type="Pfam" id="PF00535">
    <property type="entry name" value="Glycos_transf_2"/>
    <property type="match status" value="1"/>
</dbReference>
<accession>A0A1I0RHT8</accession>
<evidence type="ECO:0000313" key="2">
    <source>
        <dbReference type="EMBL" id="SEW40389.1"/>
    </source>
</evidence>
<organism evidence="2 3">
    <name type="scientific">Roseivirga pacifica</name>
    <dbReference type="NCBI Taxonomy" id="1267423"/>
    <lineage>
        <taxon>Bacteria</taxon>
        <taxon>Pseudomonadati</taxon>
        <taxon>Bacteroidota</taxon>
        <taxon>Cytophagia</taxon>
        <taxon>Cytophagales</taxon>
        <taxon>Roseivirgaceae</taxon>
        <taxon>Roseivirga</taxon>
    </lineage>
</organism>
<protein>
    <recommendedName>
        <fullName evidence="1">Glycosyltransferase 2-like domain-containing protein</fullName>
    </recommendedName>
</protein>
<dbReference type="PANTHER" id="PTHR43685:SF11">
    <property type="entry name" value="GLYCOSYLTRANSFERASE TAGX-RELATED"/>
    <property type="match status" value="1"/>
</dbReference>
<dbReference type="InterPro" id="IPR050834">
    <property type="entry name" value="Glycosyltransf_2"/>
</dbReference>
<dbReference type="GeneID" id="99988256"/>